<dbReference type="PANTHER" id="PTHR45527">
    <property type="entry name" value="NONRIBOSOMAL PEPTIDE SYNTHETASE"/>
    <property type="match status" value="1"/>
</dbReference>
<dbReference type="Gene3D" id="3.30.300.30">
    <property type="match status" value="1"/>
</dbReference>
<dbReference type="RefSeq" id="WP_317723093.1">
    <property type="nucleotide sequence ID" value="NZ_JAWLVK010000140.1"/>
</dbReference>
<dbReference type="AlphaFoldDB" id="A0AAE5AH96"/>
<feature type="non-terminal residue" evidence="2">
    <location>
        <position position="160"/>
    </location>
</feature>
<dbReference type="EMBL" id="JAWLVV010000144">
    <property type="protein sequence ID" value="MDV7295754.1"/>
    <property type="molecule type" value="Genomic_DNA"/>
</dbReference>
<gene>
    <name evidence="2" type="ORF">R4485_37025</name>
</gene>
<sequence>MYGITETTVHASFREITAGDVGGVGSPIGVPLDHLAFFVLDGWLRPAPVGVVGELYVAGAGLGYGYVGRTGLSSTRFVACPFGLAGGRMYRTGDLVCWGADGQLQYVGRADEQVKIRGYRIELGEIQSALMALDGVDQAVVIAREDRPGDKRLVGYLTGT</sequence>
<dbReference type="Gene3D" id="2.30.38.10">
    <property type="entry name" value="Luciferase, Domain 3"/>
    <property type="match status" value="1"/>
</dbReference>
<feature type="non-terminal residue" evidence="2">
    <location>
        <position position="1"/>
    </location>
</feature>
<name>A0AAE5AH96_MYCFO</name>
<protein>
    <submittedName>
        <fullName evidence="2">AMP-binding protein</fullName>
    </submittedName>
</protein>
<dbReference type="GO" id="GO:0044550">
    <property type="term" value="P:secondary metabolite biosynthetic process"/>
    <property type="evidence" value="ECO:0007669"/>
    <property type="project" value="TreeGrafter"/>
</dbReference>
<dbReference type="InterPro" id="IPR045851">
    <property type="entry name" value="AMP-bd_C_sf"/>
</dbReference>
<dbReference type="GO" id="GO:0043041">
    <property type="term" value="P:amino acid activation for nonribosomal peptide biosynthetic process"/>
    <property type="evidence" value="ECO:0007669"/>
    <property type="project" value="TreeGrafter"/>
</dbReference>
<evidence type="ECO:0000259" key="1">
    <source>
        <dbReference type="Pfam" id="PF00501"/>
    </source>
</evidence>
<dbReference type="InterPro" id="IPR000873">
    <property type="entry name" value="AMP-dep_synth/lig_dom"/>
</dbReference>
<dbReference type="GO" id="GO:0005737">
    <property type="term" value="C:cytoplasm"/>
    <property type="evidence" value="ECO:0007669"/>
    <property type="project" value="TreeGrafter"/>
</dbReference>
<feature type="domain" description="AMP-dependent synthetase/ligase" evidence="1">
    <location>
        <begin position="1"/>
        <end position="66"/>
    </location>
</feature>
<evidence type="ECO:0000313" key="3">
    <source>
        <dbReference type="Proteomes" id="UP001186041"/>
    </source>
</evidence>
<organism evidence="2 3">
    <name type="scientific">Mycolicibacterium fortuitum</name>
    <name type="common">Mycobacterium fortuitum</name>
    <dbReference type="NCBI Taxonomy" id="1766"/>
    <lineage>
        <taxon>Bacteria</taxon>
        <taxon>Bacillati</taxon>
        <taxon>Actinomycetota</taxon>
        <taxon>Actinomycetes</taxon>
        <taxon>Mycobacteriales</taxon>
        <taxon>Mycobacteriaceae</taxon>
        <taxon>Mycolicibacterium</taxon>
    </lineage>
</organism>
<comment type="caution">
    <text evidence="2">The sequence shown here is derived from an EMBL/GenBank/DDBJ whole genome shotgun (WGS) entry which is preliminary data.</text>
</comment>
<dbReference type="SUPFAM" id="SSF56801">
    <property type="entry name" value="Acetyl-CoA synthetase-like"/>
    <property type="match status" value="1"/>
</dbReference>
<dbReference type="GO" id="GO:0031177">
    <property type="term" value="F:phosphopantetheine binding"/>
    <property type="evidence" value="ECO:0007669"/>
    <property type="project" value="TreeGrafter"/>
</dbReference>
<dbReference type="Proteomes" id="UP001186041">
    <property type="component" value="Unassembled WGS sequence"/>
</dbReference>
<reference evidence="2" key="1">
    <citation type="submission" date="2023-10" db="EMBL/GenBank/DDBJ databases">
        <title>Mycolicibacterium fortuitum clinical isolates causing pulmonary infections in humans.</title>
        <authorList>
            <person name="Mejia-Ponce P.M."/>
            <person name="Zenteno-Cuevas R."/>
            <person name="Licona-Cassani C."/>
        </authorList>
    </citation>
    <scope>NUCLEOTIDE SEQUENCE</scope>
    <source>
        <strain evidence="2">M8</strain>
    </source>
</reference>
<accession>A0AAE5AH96</accession>
<dbReference type="Pfam" id="PF00501">
    <property type="entry name" value="AMP-binding"/>
    <property type="match status" value="1"/>
</dbReference>
<dbReference type="PANTHER" id="PTHR45527:SF1">
    <property type="entry name" value="FATTY ACID SYNTHASE"/>
    <property type="match status" value="1"/>
</dbReference>
<dbReference type="Gene3D" id="3.40.50.980">
    <property type="match status" value="1"/>
</dbReference>
<proteinExistence type="predicted"/>
<evidence type="ECO:0000313" key="2">
    <source>
        <dbReference type="EMBL" id="MDV7295754.1"/>
    </source>
</evidence>